<name>A0ABV7L8H9_9PROT</name>
<dbReference type="PROSITE" id="PS01319">
    <property type="entry name" value="RBFA"/>
    <property type="match status" value="1"/>
</dbReference>
<gene>
    <name evidence="2 4" type="primary">rbfA</name>
    <name evidence="4" type="ORF">ACFOGJ_26580</name>
</gene>
<reference evidence="5" key="1">
    <citation type="journal article" date="2019" name="Int. J. Syst. Evol. Microbiol.">
        <title>The Global Catalogue of Microorganisms (GCM) 10K type strain sequencing project: providing services to taxonomists for standard genome sequencing and annotation.</title>
        <authorList>
            <consortium name="The Broad Institute Genomics Platform"/>
            <consortium name="The Broad Institute Genome Sequencing Center for Infectious Disease"/>
            <person name="Wu L."/>
            <person name="Ma J."/>
        </authorList>
    </citation>
    <scope>NUCLEOTIDE SEQUENCE [LARGE SCALE GENOMIC DNA]</scope>
    <source>
        <strain evidence="5">KCTC 42964</strain>
    </source>
</reference>
<dbReference type="HAMAP" id="MF_00003">
    <property type="entry name" value="RbfA"/>
    <property type="match status" value="1"/>
</dbReference>
<comment type="subunit">
    <text evidence="2">Monomer. Binds 30S ribosomal subunits, but not 50S ribosomal subunits or 70S ribosomes.</text>
</comment>
<dbReference type="PANTHER" id="PTHR33515:SF1">
    <property type="entry name" value="RIBOSOME-BINDING FACTOR A, CHLOROPLASTIC-RELATED"/>
    <property type="match status" value="1"/>
</dbReference>
<dbReference type="InterPro" id="IPR020053">
    <property type="entry name" value="Ribosome-bd_factorA_CS"/>
</dbReference>
<sequence>MSRGRTRSARGQAAAPSQRQLRVGEALRHELAGLLNRGDLHDPELAGRSITVTEVRTSPDLRNATAFVMPLGGSDAGAIVAALNRAAPHLQGQLGRQLRLKFSPQLRFAMDDTFEHVARMERLLSALPEHEKADGADDDDDGGKSR</sequence>
<dbReference type="InterPro" id="IPR023799">
    <property type="entry name" value="RbfA_dom_sf"/>
</dbReference>
<dbReference type="InterPro" id="IPR000238">
    <property type="entry name" value="RbfA"/>
</dbReference>
<dbReference type="SUPFAM" id="SSF89919">
    <property type="entry name" value="Ribosome-binding factor A, RbfA"/>
    <property type="match status" value="1"/>
</dbReference>
<dbReference type="NCBIfam" id="NF001802">
    <property type="entry name" value="PRK00521.2-5"/>
    <property type="match status" value="1"/>
</dbReference>
<dbReference type="RefSeq" id="WP_379906298.1">
    <property type="nucleotide sequence ID" value="NZ_JBHRTR010000050.1"/>
</dbReference>
<protein>
    <recommendedName>
        <fullName evidence="2">Ribosome-binding factor A</fullName>
    </recommendedName>
</protein>
<comment type="similarity">
    <text evidence="2">Belongs to the RbfA family.</text>
</comment>
<dbReference type="InterPro" id="IPR015946">
    <property type="entry name" value="KH_dom-like_a/b"/>
</dbReference>
<feature type="region of interest" description="Disordered" evidence="3">
    <location>
        <begin position="1"/>
        <end position="21"/>
    </location>
</feature>
<evidence type="ECO:0000313" key="5">
    <source>
        <dbReference type="Proteomes" id="UP001595528"/>
    </source>
</evidence>
<dbReference type="Proteomes" id="UP001595528">
    <property type="component" value="Unassembled WGS sequence"/>
</dbReference>
<evidence type="ECO:0000256" key="1">
    <source>
        <dbReference type="ARBA" id="ARBA00022517"/>
    </source>
</evidence>
<proteinExistence type="inferred from homology"/>
<comment type="subcellular location">
    <subcellularLocation>
        <location evidence="2">Cytoplasm</location>
    </subcellularLocation>
</comment>
<dbReference type="PANTHER" id="PTHR33515">
    <property type="entry name" value="RIBOSOME-BINDING FACTOR A, CHLOROPLASTIC-RELATED"/>
    <property type="match status" value="1"/>
</dbReference>
<dbReference type="Pfam" id="PF02033">
    <property type="entry name" value="RBFA"/>
    <property type="match status" value="1"/>
</dbReference>
<dbReference type="NCBIfam" id="TIGR00082">
    <property type="entry name" value="rbfA"/>
    <property type="match status" value="1"/>
</dbReference>
<dbReference type="EMBL" id="JBHRTR010000050">
    <property type="protein sequence ID" value="MFC3230839.1"/>
    <property type="molecule type" value="Genomic_DNA"/>
</dbReference>
<organism evidence="4 5">
    <name type="scientific">Marinibaculum pumilum</name>
    <dbReference type="NCBI Taxonomy" id="1766165"/>
    <lineage>
        <taxon>Bacteria</taxon>
        <taxon>Pseudomonadati</taxon>
        <taxon>Pseudomonadota</taxon>
        <taxon>Alphaproteobacteria</taxon>
        <taxon>Rhodospirillales</taxon>
        <taxon>Rhodospirillaceae</taxon>
        <taxon>Marinibaculum</taxon>
    </lineage>
</organism>
<comment type="caution">
    <text evidence="4">The sequence shown here is derived from an EMBL/GenBank/DDBJ whole genome shotgun (WGS) entry which is preliminary data.</text>
</comment>
<dbReference type="Gene3D" id="3.30.300.20">
    <property type="match status" value="1"/>
</dbReference>
<keyword evidence="5" id="KW-1185">Reference proteome</keyword>
<keyword evidence="1 2" id="KW-0690">Ribosome biogenesis</keyword>
<evidence type="ECO:0000256" key="3">
    <source>
        <dbReference type="SAM" id="MobiDB-lite"/>
    </source>
</evidence>
<accession>A0ABV7L8H9</accession>
<keyword evidence="2" id="KW-0963">Cytoplasm</keyword>
<evidence type="ECO:0000256" key="2">
    <source>
        <dbReference type="HAMAP-Rule" id="MF_00003"/>
    </source>
</evidence>
<evidence type="ECO:0000313" key="4">
    <source>
        <dbReference type="EMBL" id="MFC3230839.1"/>
    </source>
</evidence>
<comment type="function">
    <text evidence="2">One of several proteins that assist in the late maturation steps of the functional core of the 30S ribosomal subunit. Associates with free 30S ribosomal subunits (but not with 30S subunits that are part of 70S ribosomes or polysomes). Required for efficient processing of 16S rRNA. May interact with the 5'-terminal helix region of 16S rRNA.</text>
</comment>